<evidence type="ECO:0000313" key="3">
    <source>
        <dbReference type="Proteomes" id="UP000663852"/>
    </source>
</evidence>
<dbReference type="Gene3D" id="3.90.640.10">
    <property type="entry name" value="Actin, Chain A, domain 4"/>
    <property type="match status" value="1"/>
</dbReference>
<reference evidence="2" key="1">
    <citation type="submission" date="2021-02" db="EMBL/GenBank/DDBJ databases">
        <authorList>
            <person name="Nowell W R."/>
        </authorList>
    </citation>
    <scope>NUCLEOTIDE SEQUENCE</scope>
</reference>
<name>A0A813V6Q8_ADIRI</name>
<dbReference type="OrthoDB" id="5132116at2759"/>
<comment type="caution">
    <text evidence="2">The sequence shown here is derived from an EMBL/GenBank/DDBJ whole genome shotgun (WGS) entry which is preliminary data.</text>
</comment>
<gene>
    <name evidence="2" type="ORF">EDS130_LOCUS6630</name>
</gene>
<accession>A0A813V6Q8</accession>
<dbReference type="EMBL" id="CAJNOJ010000019">
    <property type="protein sequence ID" value="CAF0836767.1"/>
    <property type="molecule type" value="Genomic_DNA"/>
</dbReference>
<comment type="function">
    <text evidence="1">Actins are highly conserved proteins that are involved in various types of cell motility and are ubiquitously expressed in all eukaryotic cells.</text>
</comment>
<proteinExistence type="predicted"/>
<dbReference type="PANTHER" id="PTHR11937">
    <property type="entry name" value="ACTIN"/>
    <property type="match status" value="1"/>
</dbReference>
<evidence type="ECO:0000313" key="2">
    <source>
        <dbReference type="EMBL" id="CAF0836767.1"/>
    </source>
</evidence>
<dbReference type="InterPro" id="IPR004000">
    <property type="entry name" value="Actin"/>
</dbReference>
<dbReference type="Pfam" id="PF00022">
    <property type="entry name" value="Actin"/>
    <property type="match status" value="1"/>
</dbReference>
<protein>
    <recommendedName>
        <fullName evidence="4">Actin</fullName>
    </recommendedName>
</protein>
<dbReference type="AlphaFoldDB" id="A0A813V6Q8"/>
<dbReference type="SUPFAM" id="SSF53067">
    <property type="entry name" value="Actin-like ATPase domain"/>
    <property type="match status" value="1"/>
</dbReference>
<dbReference type="Proteomes" id="UP000663852">
    <property type="component" value="Unassembled WGS sequence"/>
</dbReference>
<evidence type="ECO:0008006" key="4">
    <source>
        <dbReference type="Google" id="ProtNLM"/>
    </source>
</evidence>
<organism evidence="2 3">
    <name type="scientific">Adineta ricciae</name>
    <name type="common">Rotifer</name>
    <dbReference type="NCBI Taxonomy" id="249248"/>
    <lineage>
        <taxon>Eukaryota</taxon>
        <taxon>Metazoa</taxon>
        <taxon>Spiralia</taxon>
        <taxon>Gnathifera</taxon>
        <taxon>Rotifera</taxon>
        <taxon>Eurotatoria</taxon>
        <taxon>Bdelloidea</taxon>
        <taxon>Adinetida</taxon>
        <taxon>Adinetidae</taxon>
        <taxon>Adineta</taxon>
    </lineage>
</organism>
<dbReference type="InterPro" id="IPR043129">
    <property type="entry name" value="ATPase_NBD"/>
</dbReference>
<dbReference type="FunFam" id="3.90.640.10:FF:000047">
    <property type="entry name" value="Actin, alpha skeletal muscle"/>
    <property type="match status" value="1"/>
</dbReference>
<sequence>MNAINLAGRDVTNSMMQLFTQRNYSFSTTSEREIVRDIKEKHSYVALDFENELASEKNYELPDGQVITIGSERFRCSELLFQPRLFGYQELGVVEMIEYHYEK</sequence>
<evidence type="ECO:0000256" key="1">
    <source>
        <dbReference type="ARBA" id="ARBA00003520"/>
    </source>
</evidence>